<comment type="caution">
    <text evidence="12">Lacks conserved residue(s) required for the propagation of feature annotation.</text>
</comment>
<dbReference type="GO" id="GO:0005243">
    <property type="term" value="F:gap junction channel activity"/>
    <property type="evidence" value="ECO:0007669"/>
    <property type="project" value="TreeGrafter"/>
</dbReference>
<protein>
    <recommendedName>
        <fullName evidence="12">Innexin</fullName>
    </recommendedName>
</protein>
<accession>A0A9N9XQU5</accession>
<comment type="subcellular location">
    <subcellularLocation>
        <location evidence="1">Cell junction</location>
        <location evidence="1">Gap junction</location>
    </subcellularLocation>
    <subcellularLocation>
        <location evidence="2 12">Cell membrane</location>
        <topology evidence="2 12">Multi-pass membrane protein</topology>
    </subcellularLocation>
</comment>
<keyword evidence="9 12" id="KW-0406">Ion transport</keyword>
<feature type="transmembrane region" description="Helical" evidence="12">
    <location>
        <begin position="243"/>
        <end position="261"/>
    </location>
</feature>
<evidence type="ECO:0000256" key="1">
    <source>
        <dbReference type="ARBA" id="ARBA00004610"/>
    </source>
</evidence>
<dbReference type="GO" id="GO:0005886">
    <property type="term" value="C:plasma membrane"/>
    <property type="evidence" value="ECO:0007669"/>
    <property type="project" value="UniProtKB-SubCell"/>
</dbReference>
<comment type="function">
    <text evidence="12">Structural component of the gap junctions.</text>
</comment>
<evidence type="ECO:0000256" key="7">
    <source>
        <dbReference type="ARBA" id="ARBA00022949"/>
    </source>
</evidence>
<dbReference type="GO" id="GO:0005921">
    <property type="term" value="C:gap junction"/>
    <property type="evidence" value="ECO:0007669"/>
    <property type="project" value="UniProtKB-SubCell"/>
</dbReference>
<evidence type="ECO:0000256" key="8">
    <source>
        <dbReference type="ARBA" id="ARBA00022989"/>
    </source>
</evidence>
<evidence type="ECO:0000256" key="4">
    <source>
        <dbReference type="ARBA" id="ARBA00022475"/>
    </source>
</evidence>
<evidence type="ECO:0000256" key="11">
    <source>
        <dbReference type="ARBA" id="ARBA00023303"/>
    </source>
</evidence>
<keyword evidence="5 12" id="KW-0812">Transmembrane</keyword>
<evidence type="ECO:0000256" key="10">
    <source>
        <dbReference type="ARBA" id="ARBA00023136"/>
    </source>
</evidence>
<keyword evidence="8 12" id="KW-1133">Transmembrane helix</keyword>
<evidence type="ECO:0000313" key="13">
    <source>
        <dbReference type="EMBL" id="CAG9858466.1"/>
    </source>
</evidence>
<evidence type="ECO:0000313" key="14">
    <source>
        <dbReference type="Proteomes" id="UP001153712"/>
    </source>
</evidence>
<dbReference type="PRINTS" id="PR01262">
    <property type="entry name" value="INNEXIN"/>
</dbReference>
<evidence type="ECO:0000256" key="6">
    <source>
        <dbReference type="ARBA" id="ARBA00022868"/>
    </source>
</evidence>
<dbReference type="PANTHER" id="PTHR11893:SF40">
    <property type="entry name" value="INNEXIN SHAKING-B"/>
    <property type="match status" value="1"/>
</dbReference>
<evidence type="ECO:0000256" key="9">
    <source>
        <dbReference type="ARBA" id="ARBA00023065"/>
    </source>
</evidence>
<evidence type="ECO:0000256" key="2">
    <source>
        <dbReference type="ARBA" id="ARBA00004651"/>
    </source>
</evidence>
<keyword evidence="7" id="KW-0965">Cell junction</keyword>
<name>A0A9N9XQU5_PHYSR</name>
<dbReference type="Proteomes" id="UP001153712">
    <property type="component" value="Chromosome 2"/>
</dbReference>
<dbReference type="AlphaFoldDB" id="A0A9N9XQU5"/>
<keyword evidence="11 12" id="KW-0407">Ion channel</keyword>
<dbReference type="PROSITE" id="PS51013">
    <property type="entry name" value="PANNEXIN"/>
    <property type="match status" value="1"/>
</dbReference>
<keyword evidence="3 12" id="KW-0813">Transport</keyword>
<feature type="transmembrane region" description="Helical" evidence="12">
    <location>
        <begin position="171"/>
        <end position="188"/>
    </location>
</feature>
<evidence type="ECO:0000256" key="12">
    <source>
        <dbReference type="RuleBase" id="RU010713"/>
    </source>
</evidence>
<dbReference type="PANTHER" id="PTHR11893">
    <property type="entry name" value="INNEXIN"/>
    <property type="match status" value="1"/>
</dbReference>
<sequence>MPNTKPTAEYKKIQYATFPKKNSHQERNIFYPSLKAPNVPKSKSSSFLDAGFHPRREKTNMTFPRDILRGVYHFTQTINGYTIDSPVFRLNTNATVLLLITFSLAVTTRQYVGHPIDCIHARDIPEDVLNTYCWIHSTFTVADGAKKSDKSDMSSIGIQTTGKKTVKQIRYYQWVEFFLFFQAILFYAPRWLWKSWEGGKIHALMMDLDVAVCTEIEKKQKKKLMIDYLWENLRYHNWWAYKYYLCEVLALLNVIGQMFLMDKFFDGAFMMFGIEVLSFINDDQEDRVDPMIQIFPRLTKCTFRKYGVSGDPETHDALCILPLNVVNEKIYIFLWFWFILLAILTFLTVVYRIIIIFSPRMRVYLLRMRYRLVRRDVVDTIVRRSKMGDWFLFYMLGQNVDSLIFRDVLQELAHKLSRHDFHHGPGFKGEIQEA</sequence>
<proteinExistence type="inferred from homology"/>
<dbReference type="EMBL" id="OU900095">
    <property type="protein sequence ID" value="CAG9858466.1"/>
    <property type="molecule type" value="Genomic_DNA"/>
</dbReference>
<dbReference type="Pfam" id="PF00876">
    <property type="entry name" value="Innexin"/>
    <property type="match status" value="1"/>
</dbReference>
<dbReference type="GO" id="GO:0034220">
    <property type="term" value="P:monoatomic ion transmembrane transport"/>
    <property type="evidence" value="ECO:0007669"/>
    <property type="project" value="UniProtKB-KW"/>
</dbReference>
<evidence type="ECO:0000256" key="3">
    <source>
        <dbReference type="ARBA" id="ARBA00022448"/>
    </source>
</evidence>
<keyword evidence="4" id="KW-1003">Cell membrane</keyword>
<dbReference type="InterPro" id="IPR000990">
    <property type="entry name" value="Innexin"/>
</dbReference>
<feature type="transmembrane region" description="Helical" evidence="12">
    <location>
        <begin position="330"/>
        <end position="357"/>
    </location>
</feature>
<keyword evidence="14" id="KW-1185">Reference proteome</keyword>
<reference evidence="13" key="1">
    <citation type="submission" date="2022-01" db="EMBL/GenBank/DDBJ databases">
        <authorList>
            <person name="King R."/>
        </authorList>
    </citation>
    <scope>NUCLEOTIDE SEQUENCE</scope>
</reference>
<keyword evidence="10 12" id="KW-0472">Membrane</keyword>
<evidence type="ECO:0000256" key="5">
    <source>
        <dbReference type="ARBA" id="ARBA00022692"/>
    </source>
</evidence>
<dbReference type="OrthoDB" id="5867527at2759"/>
<organism evidence="13 14">
    <name type="scientific">Phyllotreta striolata</name>
    <name type="common">Striped flea beetle</name>
    <name type="synonym">Crioceris striolata</name>
    <dbReference type="NCBI Taxonomy" id="444603"/>
    <lineage>
        <taxon>Eukaryota</taxon>
        <taxon>Metazoa</taxon>
        <taxon>Ecdysozoa</taxon>
        <taxon>Arthropoda</taxon>
        <taxon>Hexapoda</taxon>
        <taxon>Insecta</taxon>
        <taxon>Pterygota</taxon>
        <taxon>Neoptera</taxon>
        <taxon>Endopterygota</taxon>
        <taxon>Coleoptera</taxon>
        <taxon>Polyphaga</taxon>
        <taxon>Cucujiformia</taxon>
        <taxon>Chrysomeloidea</taxon>
        <taxon>Chrysomelidae</taxon>
        <taxon>Galerucinae</taxon>
        <taxon>Alticini</taxon>
        <taxon>Phyllotreta</taxon>
    </lineage>
</organism>
<keyword evidence="6" id="KW-0303">Gap junction</keyword>
<gene>
    <name evidence="12" type="primary">inx</name>
    <name evidence="13" type="ORF">PHYEVI_LOCUS4855</name>
</gene>
<comment type="similarity">
    <text evidence="12">Belongs to the pannexin family.</text>
</comment>